<sequence length="315" mass="35833">MSICCKHCQAVRWPTESSTNCYHNGKVVLTPLVFAFTLMGASIDPHLANGANGVYTYRIQGAIYYRIGSMLPAENCISKFSQIYIYNGNFEAELSYRHSVFPTLDTFLLADIQHELHMHNSFAQVFHSAGQFVRKGQPVVLKILSECHAAYDALQYPLLFSYGQLGWYPNIPYSTSARSNHHESYELASDNDSENGDSDNELRQTWRDHAAYRLHICNPVDEDFVYATQQLGQNATPENPLIISRALLEIKDHIKQCGKSLEDFPELPAIHYDLLDCNKQTQLFIEETTFPQDKLQQILEGVSLLNNKQRAIYDA</sequence>
<gene>
    <name evidence="1" type="ORF">DERYTH_LOCUS12747</name>
</gene>
<dbReference type="PANTHER" id="PTHR45786:SF74">
    <property type="entry name" value="ATP-DEPENDENT DNA HELICASE"/>
    <property type="match status" value="1"/>
</dbReference>
<comment type="caution">
    <text evidence="1">The sequence shown here is derived from an EMBL/GenBank/DDBJ whole genome shotgun (WGS) entry which is preliminary data.</text>
</comment>
<organism evidence="1 2">
    <name type="scientific">Dentiscutata erythropus</name>
    <dbReference type="NCBI Taxonomy" id="1348616"/>
    <lineage>
        <taxon>Eukaryota</taxon>
        <taxon>Fungi</taxon>
        <taxon>Fungi incertae sedis</taxon>
        <taxon>Mucoromycota</taxon>
        <taxon>Glomeromycotina</taxon>
        <taxon>Glomeromycetes</taxon>
        <taxon>Diversisporales</taxon>
        <taxon>Gigasporaceae</taxon>
        <taxon>Dentiscutata</taxon>
    </lineage>
</organism>
<dbReference type="OrthoDB" id="1748060at2759"/>
<feature type="non-terminal residue" evidence="1">
    <location>
        <position position="315"/>
    </location>
</feature>
<evidence type="ECO:0000313" key="2">
    <source>
        <dbReference type="Proteomes" id="UP000789405"/>
    </source>
</evidence>
<evidence type="ECO:0000313" key="1">
    <source>
        <dbReference type="EMBL" id="CAG8697106.1"/>
    </source>
</evidence>
<dbReference type="EMBL" id="CAJVPY010008518">
    <property type="protein sequence ID" value="CAG8697106.1"/>
    <property type="molecule type" value="Genomic_DNA"/>
</dbReference>
<name>A0A9N9HJF9_9GLOM</name>
<dbReference type="PANTHER" id="PTHR45786">
    <property type="entry name" value="DNA BINDING PROTEIN-LIKE"/>
    <property type="match status" value="1"/>
</dbReference>
<reference evidence="1" key="1">
    <citation type="submission" date="2021-06" db="EMBL/GenBank/DDBJ databases">
        <authorList>
            <person name="Kallberg Y."/>
            <person name="Tangrot J."/>
            <person name="Rosling A."/>
        </authorList>
    </citation>
    <scope>NUCLEOTIDE SEQUENCE</scope>
    <source>
        <strain evidence="1">MA453B</strain>
    </source>
</reference>
<protein>
    <submittedName>
        <fullName evidence="1">16714_t:CDS:1</fullName>
    </submittedName>
</protein>
<dbReference type="AlphaFoldDB" id="A0A9N9HJF9"/>
<accession>A0A9N9HJF9</accession>
<proteinExistence type="predicted"/>
<dbReference type="Proteomes" id="UP000789405">
    <property type="component" value="Unassembled WGS sequence"/>
</dbReference>
<keyword evidence="2" id="KW-1185">Reference proteome</keyword>